<sequence length="240" mass="26480">MPPPWFPQQPLPQQGGEQGNSVSNNNQGSGNSAIAGQGNPKSMGKQSKKRQENRSVASDNTNTLMSYAKGVCGICGEPGHERGKCTKTRTCFICNMVTHQEENCPVKKKTHLAARYFGSAAIGLGFYHVNMSDINLQHYGRLKNVGIVFIEDGDISKEDLAKEFSEIYKTNWPWQINALDNWTMLVKFSPEIPVESVAGYPCFGLPKSNVTVNIDVWKGEITATASQQVVWMKIGKINPK</sequence>
<dbReference type="EnsemblPlants" id="AET4Gv20223100.4">
    <property type="protein sequence ID" value="AET4Gv20223100.4"/>
    <property type="gene ID" value="AET4Gv20223100"/>
</dbReference>
<dbReference type="Gene3D" id="4.10.60.10">
    <property type="entry name" value="Zinc finger, CCHC-type"/>
    <property type="match status" value="1"/>
</dbReference>
<dbReference type="GO" id="GO:0008270">
    <property type="term" value="F:zinc ion binding"/>
    <property type="evidence" value="ECO:0007669"/>
    <property type="project" value="InterPro"/>
</dbReference>
<accession>A0A453HKV1</accession>
<reference evidence="2" key="5">
    <citation type="journal article" date="2021" name="G3 (Bethesda)">
        <title>Aegilops tauschii genome assembly Aet v5.0 features greater sequence contiguity and improved annotation.</title>
        <authorList>
            <person name="Wang L."/>
            <person name="Zhu T."/>
            <person name="Rodriguez J.C."/>
            <person name="Deal K.R."/>
            <person name="Dubcovsky J."/>
            <person name="McGuire P.E."/>
            <person name="Lux T."/>
            <person name="Spannagl M."/>
            <person name="Mayer K.F.X."/>
            <person name="Baldrich P."/>
            <person name="Meyers B.C."/>
            <person name="Huo N."/>
            <person name="Gu Y.Q."/>
            <person name="Zhou H."/>
            <person name="Devos K.M."/>
            <person name="Bennetzen J.L."/>
            <person name="Unver T."/>
            <person name="Budak H."/>
            <person name="Gulick P.J."/>
            <person name="Galiba G."/>
            <person name="Kalapos B."/>
            <person name="Nelson D.R."/>
            <person name="Li P."/>
            <person name="You F.M."/>
            <person name="Luo M.C."/>
            <person name="Dvorak J."/>
        </authorList>
    </citation>
    <scope>NUCLEOTIDE SEQUENCE [LARGE SCALE GENOMIC DNA]</scope>
    <source>
        <strain evidence="2">cv. AL8/78</strain>
    </source>
</reference>
<feature type="compositionally biased region" description="Low complexity" evidence="1">
    <location>
        <begin position="11"/>
        <end position="32"/>
    </location>
</feature>
<dbReference type="EnsemblPlants" id="AET4Gv20223100.2">
    <property type="protein sequence ID" value="AET4Gv20223100.2"/>
    <property type="gene ID" value="AET4Gv20223100"/>
</dbReference>
<evidence type="ECO:0000256" key="1">
    <source>
        <dbReference type="SAM" id="MobiDB-lite"/>
    </source>
</evidence>
<keyword evidence="3" id="KW-1185">Reference proteome</keyword>
<dbReference type="Gramene" id="AET4Gv20223100.8">
    <property type="protein sequence ID" value="AET4Gv20223100.8"/>
    <property type="gene ID" value="AET4Gv20223100"/>
</dbReference>
<feature type="region of interest" description="Disordered" evidence="1">
    <location>
        <begin position="1"/>
        <end position="60"/>
    </location>
</feature>
<dbReference type="Gramene" id="AET4Gv20223100.6">
    <property type="protein sequence ID" value="AET4Gv20223100.6"/>
    <property type="gene ID" value="AET4Gv20223100"/>
</dbReference>
<dbReference type="EnsemblPlants" id="AET4Gv20223100.7">
    <property type="protein sequence ID" value="AET4Gv20223100.7"/>
    <property type="gene ID" value="AET4Gv20223100"/>
</dbReference>
<proteinExistence type="predicted"/>
<dbReference type="Gramene" id="AET4Gv20223100.7">
    <property type="protein sequence ID" value="AET4Gv20223100.7"/>
    <property type="gene ID" value="AET4Gv20223100"/>
</dbReference>
<dbReference type="EnsemblPlants" id="AET4Gv20223100.3">
    <property type="protein sequence ID" value="AET4Gv20223100.3"/>
    <property type="gene ID" value="AET4Gv20223100"/>
</dbReference>
<dbReference type="Gramene" id="AET4Gv20223100.2">
    <property type="protein sequence ID" value="AET4Gv20223100.2"/>
    <property type="gene ID" value="AET4Gv20223100"/>
</dbReference>
<dbReference type="GO" id="GO:0003676">
    <property type="term" value="F:nucleic acid binding"/>
    <property type="evidence" value="ECO:0007669"/>
    <property type="project" value="InterPro"/>
</dbReference>
<protein>
    <recommendedName>
        <fullName evidence="4">CCHC-type domain-containing protein</fullName>
    </recommendedName>
</protein>
<evidence type="ECO:0008006" key="4">
    <source>
        <dbReference type="Google" id="ProtNLM"/>
    </source>
</evidence>
<dbReference type="PANTHER" id="PTHR33170">
    <property type="entry name" value="DUF4283 DOMAIN-CONTAINING PROTEIN-RELATED"/>
    <property type="match status" value="1"/>
</dbReference>
<reference evidence="2" key="3">
    <citation type="journal article" date="2017" name="Nature">
        <title>Genome sequence of the progenitor of the wheat D genome Aegilops tauschii.</title>
        <authorList>
            <person name="Luo M.C."/>
            <person name="Gu Y.Q."/>
            <person name="Puiu D."/>
            <person name="Wang H."/>
            <person name="Twardziok S.O."/>
            <person name="Deal K.R."/>
            <person name="Huo N."/>
            <person name="Zhu T."/>
            <person name="Wang L."/>
            <person name="Wang Y."/>
            <person name="McGuire P.E."/>
            <person name="Liu S."/>
            <person name="Long H."/>
            <person name="Ramasamy R.K."/>
            <person name="Rodriguez J.C."/>
            <person name="Van S.L."/>
            <person name="Yuan L."/>
            <person name="Wang Z."/>
            <person name="Xia Z."/>
            <person name="Xiao L."/>
            <person name="Anderson O.D."/>
            <person name="Ouyang S."/>
            <person name="Liang Y."/>
            <person name="Zimin A.V."/>
            <person name="Pertea G."/>
            <person name="Qi P."/>
            <person name="Bennetzen J.L."/>
            <person name="Dai X."/>
            <person name="Dawson M.W."/>
            <person name="Muller H.G."/>
            <person name="Kugler K."/>
            <person name="Rivarola-Duarte L."/>
            <person name="Spannagl M."/>
            <person name="Mayer K.F.X."/>
            <person name="Lu F.H."/>
            <person name="Bevan M.W."/>
            <person name="Leroy P."/>
            <person name="Li P."/>
            <person name="You F.M."/>
            <person name="Sun Q."/>
            <person name="Liu Z."/>
            <person name="Lyons E."/>
            <person name="Wicker T."/>
            <person name="Salzberg S.L."/>
            <person name="Devos K.M."/>
            <person name="Dvorak J."/>
        </authorList>
    </citation>
    <scope>NUCLEOTIDE SEQUENCE [LARGE SCALE GENOMIC DNA]</scope>
    <source>
        <strain evidence="2">cv. AL8/78</strain>
    </source>
</reference>
<reference evidence="3" key="2">
    <citation type="journal article" date="2017" name="Nat. Plants">
        <title>The Aegilops tauschii genome reveals multiple impacts of transposons.</title>
        <authorList>
            <person name="Zhao G."/>
            <person name="Zou C."/>
            <person name="Li K."/>
            <person name="Wang K."/>
            <person name="Li T."/>
            <person name="Gao L."/>
            <person name="Zhang X."/>
            <person name="Wang H."/>
            <person name="Yang Z."/>
            <person name="Liu X."/>
            <person name="Jiang W."/>
            <person name="Mao L."/>
            <person name="Kong X."/>
            <person name="Jiao Y."/>
            <person name="Jia J."/>
        </authorList>
    </citation>
    <scope>NUCLEOTIDE SEQUENCE [LARGE SCALE GENOMIC DNA]</scope>
    <source>
        <strain evidence="3">cv. AL8/78</strain>
    </source>
</reference>
<evidence type="ECO:0000313" key="3">
    <source>
        <dbReference type="Proteomes" id="UP000015105"/>
    </source>
</evidence>
<dbReference type="EnsemblPlants" id="AET4Gv20223100.6">
    <property type="protein sequence ID" value="AET4Gv20223100.6"/>
    <property type="gene ID" value="AET4Gv20223100"/>
</dbReference>
<reference evidence="3" key="1">
    <citation type="journal article" date="2014" name="Science">
        <title>Ancient hybridizations among the ancestral genomes of bread wheat.</title>
        <authorList>
            <consortium name="International Wheat Genome Sequencing Consortium,"/>
            <person name="Marcussen T."/>
            <person name="Sandve S.R."/>
            <person name="Heier L."/>
            <person name="Spannagl M."/>
            <person name="Pfeifer M."/>
            <person name="Jakobsen K.S."/>
            <person name="Wulff B.B."/>
            <person name="Steuernagel B."/>
            <person name="Mayer K.F."/>
            <person name="Olsen O.A."/>
        </authorList>
    </citation>
    <scope>NUCLEOTIDE SEQUENCE [LARGE SCALE GENOMIC DNA]</scope>
    <source>
        <strain evidence="3">cv. AL8/78</strain>
    </source>
</reference>
<feature type="compositionally biased region" description="Pro residues" evidence="1">
    <location>
        <begin position="1"/>
        <end position="10"/>
    </location>
</feature>
<dbReference type="SUPFAM" id="SSF57756">
    <property type="entry name" value="Retrovirus zinc finger-like domains"/>
    <property type="match status" value="1"/>
</dbReference>
<evidence type="ECO:0000313" key="2">
    <source>
        <dbReference type="EnsemblPlants" id="AET4Gv20223100.4"/>
    </source>
</evidence>
<reference evidence="2" key="4">
    <citation type="submission" date="2019-03" db="UniProtKB">
        <authorList>
            <consortium name="EnsemblPlants"/>
        </authorList>
    </citation>
    <scope>IDENTIFICATION</scope>
</reference>
<dbReference type="Gramene" id="AET4Gv20223100.4">
    <property type="protein sequence ID" value="AET4Gv20223100.4"/>
    <property type="gene ID" value="AET4Gv20223100"/>
</dbReference>
<dbReference type="EnsemblPlants" id="AET4Gv20223100.8">
    <property type="protein sequence ID" value="AET4Gv20223100.8"/>
    <property type="gene ID" value="AET4Gv20223100"/>
</dbReference>
<dbReference type="EnsemblPlants" id="AET4Gv20223100.5">
    <property type="protein sequence ID" value="AET4Gv20223100.5"/>
    <property type="gene ID" value="AET4Gv20223100"/>
</dbReference>
<dbReference type="AlphaFoldDB" id="A0A453HKV1"/>
<dbReference type="Proteomes" id="UP000015105">
    <property type="component" value="Chromosome 4D"/>
</dbReference>
<dbReference type="Gramene" id="AET4Gv20223100.5">
    <property type="protein sequence ID" value="AET4Gv20223100.5"/>
    <property type="gene ID" value="AET4Gv20223100"/>
</dbReference>
<dbReference type="InterPro" id="IPR036875">
    <property type="entry name" value="Znf_CCHC_sf"/>
</dbReference>
<organism evidence="2 3">
    <name type="scientific">Aegilops tauschii subsp. strangulata</name>
    <name type="common">Goatgrass</name>
    <dbReference type="NCBI Taxonomy" id="200361"/>
    <lineage>
        <taxon>Eukaryota</taxon>
        <taxon>Viridiplantae</taxon>
        <taxon>Streptophyta</taxon>
        <taxon>Embryophyta</taxon>
        <taxon>Tracheophyta</taxon>
        <taxon>Spermatophyta</taxon>
        <taxon>Magnoliopsida</taxon>
        <taxon>Liliopsida</taxon>
        <taxon>Poales</taxon>
        <taxon>Poaceae</taxon>
        <taxon>BOP clade</taxon>
        <taxon>Pooideae</taxon>
        <taxon>Triticodae</taxon>
        <taxon>Triticeae</taxon>
        <taxon>Triticinae</taxon>
        <taxon>Aegilops</taxon>
    </lineage>
</organism>
<name>A0A453HKV1_AEGTS</name>
<dbReference type="Gramene" id="AET4Gv20223100.3">
    <property type="protein sequence ID" value="AET4Gv20223100.3"/>
    <property type="gene ID" value="AET4Gv20223100"/>
</dbReference>